<evidence type="ECO:0000256" key="4">
    <source>
        <dbReference type="ARBA" id="ARBA00022723"/>
    </source>
</evidence>
<reference evidence="11 12" key="1">
    <citation type="submission" date="2018-07" db="EMBL/GenBank/DDBJ databases">
        <title>Genomic Encyclopedia of Type Strains, Phase IV (KMG-IV): sequencing the most valuable type-strain genomes for metagenomic binning, comparative biology and taxonomic classification.</title>
        <authorList>
            <person name="Goeker M."/>
        </authorList>
    </citation>
    <scope>NUCLEOTIDE SEQUENCE [LARGE SCALE GENOMIC DNA]</scope>
    <source>
        <strain evidence="11 12">DSM 5603</strain>
    </source>
</reference>
<keyword evidence="6" id="KW-0560">Oxidoreductase</keyword>
<keyword evidence="12" id="KW-1185">Reference proteome</keyword>
<dbReference type="PROSITE" id="PS51296">
    <property type="entry name" value="RIESKE"/>
    <property type="match status" value="1"/>
</dbReference>
<dbReference type="PANTHER" id="PTHR21266">
    <property type="entry name" value="IRON-SULFUR DOMAIN CONTAINING PROTEIN"/>
    <property type="match status" value="1"/>
</dbReference>
<dbReference type="GO" id="GO:0016491">
    <property type="term" value="F:oxidoreductase activity"/>
    <property type="evidence" value="ECO:0007669"/>
    <property type="project" value="UniProtKB-KW"/>
</dbReference>
<comment type="subcellular location">
    <subcellularLocation>
        <location evidence="1">Membrane</location>
    </subcellularLocation>
</comment>
<dbReference type="InterPro" id="IPR036922">
    <property type="entry name" value="Rieske_2Fe-2S_sf"/>
</dbReference>
<keyword evidence="4" id="KW-0479">Metal-binding</keyword>
<dbReference type="GO" id="GO:0005737">
    <property type="term" value="C:cytoplasm"/>
    <property type="evidence" value="ECO:0007669"/>
    <property type="project" value="TreeGrafter"/>
</dbReference>
<dbReference type="GO" id="GO:0016020">
    <property type="term" value="C:membrane"/>
    <property type="evidence" value="ECO:0007669"/>
    <property type="project" value="UniProtKB-SubCell"/>
</dbReference>
<dbReference type="InterPro" id="IPR017941">
    <property type="entry name" value="Rieske_2Fe-2S"/>
</dbReference>
<dbReference type="Proteomes" id="UP000254958">
    <property type="component" value="Unassembled WGS sequence"/>
</dbReference>
<dbReference type="SUPFAM" id="SSF50022">
    <property type="entry name" value="ISP domain"/>
    <property type="match status" value="1"/>
</dbReference>
<evidence type="ECO:0000259" key="10">
    <source>
        <dbReference type="PROSITE" id="PS51296"/>
    </source>
</evidence>
<dbReference type="EMBL" id="QQAW01000003">
    <property type="protein sequence ID" value="RDI38573.1"/>
    <property type="molecule type" value="Genomic_DNA"/>
</dbReference>
<feature type="domain" description="Rieske" evidence="10">
    <location>
        <begin position="12"/>
        <end position="111"/>
    </location>
</feature>
<dbReference type="Pfam" id="PF00355">
    <property type="entry name" value="Rieske"/>
    <property type="match status" value="1"/>
</dbReference>
<evidence type="ECO:0000256" key="1">
    <source>
        <dbReference type="ARBA" id="ARBA00004370"/>
    </source>
</evidence>
<evidence type="ECO:0000256" key="7">
    <source>
        <dbReference type="ARBA" id="ARBA00023004"/>
    </source>
</evidence>
<dbReference type="Gene3D" id="2.102.10.10">
    <property type="entry name" value="Rieske [2Fe-2S] iron-sulphur domain"/>
    <property type="match status" value="1"/>
</dbReference>
<keyword evidence="5" id="KW-1133">Transmembrane helix</keyword>
<evidence type="ECO:0000256" key="9">
    <source>
        <dbReference type="ARBA" id="ARBA00023136"/>
    </source>
</evidence>
<dbReference type="RefSeq" id="WP_245948886.1">
    <property type="nucleotide sequence ID" value="NZ_BJMI01000005.1"/>
</dbReference>
<evidence type="ECO:0000313" key="12">
    <source>
        <dbReference type="Proteomes" id="UP000254958"/>
    </source>
</evidence>
<evidence type="ECO:0000256" key="5">
    <source>
        <dbReference type="ARBA" id="ARBA00022989"/>
    </source>
</evidence>
<accession>A0A370G995</accession>
<name>A0A370G995_GLULI</name>
<comment type="caution">
    <text evidence="11">The sequence shown here is derived from an EMBL/GenBank/DDBJ whole genome shotgun (WGS) entry which is preliminary data.</text>
</comment>
<dbReference type="InterPro" id="IPR050584">
    <property type="entry name" value="Cholesterol_7-desaturase"/>
</dbReference>
<evidence type="ECO:0000256" key="3">
    <source>
        <dbReference type="ARBA" id="ARBA00022714"/>
    </source>
</evidence>
<dbReference type="AlphaFoldDB" id="A0A370G995"/>
<evidence type="ECO:0000256" key="8">
    <source>
        <dbReference type="ARBA" id="ARBA00023014"/>
    </source>
</evidence>
<sequence>MDEHCGRSMDDWVRLCDTEAARAAPHRVVLDGTGLVAWLATDGTPHVFADRCPHRDARLSAGYIEDGRLICPFHLWSFDESGHYVGPDGVADPQCAVARFSARAQDGAIWVRDVPAPATSG</sequence>
<dbReference type="GO" id="GO:0051537">
    <property type="term" value="F:2 iron, 2 sulfur cluster binding"/>
    <property type="evidence" value="ECO:0007669"/>
    <property type="project" value="UniProtKB-KW"/>
</dbReference>
<keyword evidence="9" id="KW-0472">Membrane</keyword>
<gene>
    <name evidence="11" type="ORF">C7453_10333</name>
</gene>
<evidence type="ECO:0000256" key="6">
    <source>
        <dbReference type="ARBA" id="ARBA00023002"/>
    </source>
</evidence>
<keyword evidence="7" id="KW-0408">Iron</keyword>
<keyword evidence="8" id="KW-0411">Iron-sulfur</keyword>
<keyword evidence="3" id="KW-0001">2Fe-2S</keyword>
<evidence type="ECO:0000313" key="11">
    <source>
        <dbReference type="EMBL" id="RDI38573.1"/>
    </source>
</evidence>
<dbReference type="GO" id="GO:0046872">
    <property type="term" value="F:metal ion binding"/>
    <property type="evidence" value="ECO:0007669"/>
    <property type="project" value="UniProtKB-KW"/>
</dbReference>
<organism evidence="11 12">
    <name type="scientific">Gluconacetobacter liquefaciens</name>
    <name type="common">Acetobacter liquefaciens</name>
    <dbReference type="NCBI Taxonomy" id="89584"/>
    <lineage>
        <taxon>Bacteria</taxon>
        <taxon>Pseudomonadati</taxon>
        <taxon>Pseudomonadota</taxon>
        <taxon>Alphaproteobacteria</taxon>
        <taxon>Acetobacterales</taxon>
        <taxon>Acetobacteraceae</taxon>
        <taxon>Gluconacetobacter</taxon>
    </lineage>
</organism>
<dbReference type="PANTHER" id="PTHR21266:SF32">
    <property type="entry name" value="CHOLESTEROL 7-DESATURASE NVD"/>
    <property type="match status" value="1"/>
</dbReference>
<evidence type="ECO:0000256" key="2">
    <source>
        <dbReference type="ARBA" id="ARBA00022692"/>
    </source>
</evidence>
<proteinExistence type="predicted"/>
<keyword evidence="2" id="KW-0812">Transmembrane</keyword>
<protein>
    <submittedName>
        <fullName evidence="11">Rieske-like 2Fe-2S protein</fullName>
    </submittedName>
</protein>